<dbReference type="EMBL" id="CENE01000004">
    <property type="protein sequence ID" value="CEQ39980.1"/>
    <property type="molecule type" value="Genomic_DNA"/>
</dbReference>
<dbReference type="GO" id="GO:0006487">
    <property type="term" value="P:protein N-linked glycosylation"/>
    <property type="evidence" value="ECO:0007669"/>
    <property type="project" value="TreeGrafter"/>
</dbReference>
<comment type="similarity">
    <text evidence="1">Belongs to the glycosyltransferase 15 family.</text>
</comment>
<dbReference type="Proteomes" id="UP000243876">
    <property type="component" value="Unassembled WGS sequence"/>
</dbReference>
<dbReference type="GO" id="GO:0005794">
    <property type="term" value="C:Golgi apparatus"/>
    <property type="evidence" value="ECO:0007669"/>
    <property type="project" value="TreeGrafter"/>
</dbReference>
<name>A0A0D6EK23_SPOSA</name>
<dbReference type="GO" id="GO:0006493">
    <property type="term" value="P:protein O-linked glycosylation"/>
    <property type="evidence" value="ECO:0007669"/>
    <property type="project" value="TreeGrafter"/>
</dbReference>
<dbReference type="PANTHER" id="PTHR31121:SF6">
    <property type="entry name" value="ALPHA-1,2 MANNOSYLTRANSFERASE KTR1"/>
    <property type="match status" value="1"/>
</dbReference>
<proteinExistence type="inferred from homology"/>
<gene>
    <name evidence="4" type="primary">SPOSA6832_01535</name>
</gene>
<accession>A0A0D6EK23</accession>
<dbReference type="Gene3D" id="3.90.550.10">
    <property type="entry name" value="Spore Coat Polysaccharide Biosynthesis Protein SpsA, Chain A"/>
    <property type="match status" value="2"/>
</dbReference>
<dbReference type="GO" id="GO:0000026">
    <property type="term" value="F:alpha-1,2-mannosyltransferase activity"/>
    <property type="evidence" value="ECO:0007669"/>
    <property type="project" value="TreeGrafter"/>
</dbReference>
<dbReference type="InterPro" id="IPR002685">
    <property type="entry name" value="Glyco_trans_15"/>
</dbReference>
<evidence type="ECO:0000256" key="1">
    <source>
        <dbReference type="ARBA" id="ARBA00007677"/>
    </source>
</evidence>
<dbReference type="GO" id="GO:0000032">
    <property type="term" value="P:cell wall mannoprotein biosynthetic process"/>
    <property type="evidence" value="ECO:0007669"/>
    <property type="project" value="TreeGrafter"/>
</dbReference>
<dbReference type="AlphaFoldDB" id="A0A0D6EK23"/>
<reference evidence="5" key="1">
    <citation type="submission" date="2015-02" db="EMBL/GenBank/DDBJ databases">
        <authorList>
            <person name="Gon?alves P."/>
        </authorList>
    </citation>
    <scope>NUCLEOTIDE SEQUENCE [LARGE SCALE GENOMIC DNA]</scope>
</reference>
<keyword evidence="2" id="KW-0808">Transferase</keyword>
<dbReference type="SUPFAM" id="SSF53448">
    <property type="entry name" value="Nucleotide-diphospho-sugar transferases"/>
    <property type="match status" value="1"/>
</dbReference>
<organism evidence="4 5">
    <name type="scientific">Sporidiobolus salmonicolor</name>
    <name type="common">Yeast-like fungus</name>
    <name type="synonym">Sporobolomyces salmonicolor</name>
    <dbReference type="NCBI Taxonomy" id="5005"/>
    <lineage>
        <taxon>Eukaryota</taxon>
        <taxon>Fungi</taxon>
        <taxon>Dikarya</taxon>
        <taxon>Basidiomycota</taxon>
        <taxon>Pucciniomycotina</taxon>
        <taxon>Microbotryomycetes</taxon>
        <taxon>Sporidiobolales</taxon>
        <taxon>Sporidiobolaceae</taxon>
        <taxon>Sporobolomyces</taxon>
    </lineage>
</organism>
<evidence type="ECO:0000313" key="5">
    <source>
        <dbReference type="Proteomes" id="UP000243876"/>
    </source>
</evidence>
<dbReference type="PANTHER" id="PTHR31121">
    <property type="entry name" value="ALPHA-1,2 MANNOSYLTRANSFERASE KTR1"/>
    <property type="match status" value="1"/>
</dbReference>
<evidence type="ECO:0000256" key="3">
    <source>
        <dbReference type="SAM" id="SignalP"/>
    </source>
</evidence>
<dbReference type="Pfam" id="PF01793">
    <property type="entry name" value="Glyco_transf_15"/>
    <property type="match status" value="1"/>
</dbReference>
<dbReference type="GO" id="GO:0016020">
    <property type="term" value="C:membrane"/>
    <property type="evidence" value="ECO:0007669"/>
    <property type="project" value="InterPro"/>
</dbReference>
<evidence type="ECO:0000256" key="2">
    <source>
        <dbReference type="ARBA" id="ARBA00022679"/>
    </source>
</evidence>
<dbReference type="OrthoDB" id="439943at2759"/>
<protein>
    <submittedName>
        <fullName evidence="4">SPOSA6832_01535-mRNA-1:cds</fullName>
    </submittedName>
</protein>
<dbReference type="FunFam" id="3.90.550.10:FF:000051">
    <property type="entry name" value="Alpha-1,2-mannosyltransferase (Ktr4)"/>
    <property type="match status" value="1"/>
</dbReference>
<evidence type="ECO:0000313" key="4">
    <source>
        <dbReference type="EMBL" id="CEQ39980.1"/>
    </source>
</evidence>
<feature type="signal peptide" evidence="3">
    <location>
        <begin position="1"/>
        <end position="26"/>
    </location>
</feature>
<keyword evidence="5" id="KW-1185">Reference proteome</keyword>
<sequence length="397" mass="46200">MLPSNAYVRWGSAVLLALLFLHLIASISSPSYAHHVSLDRAKERLGFTQRPAELWYAGKQHRPWDPTPQPWRSDVVVAASGNGTEAGGLPQQEKVKAAFVVLARNSDLWELLDSMRGMEDRFNNRYQYDWVMLNDEPFSDEFKRHTSGIASGTVKYGLVPEEHWGKDMPSWIDKDEALRKIGEMGQKQIPYAGSIPYRKMCRFQSGFFWRHPLLDDYEYYWRVEPNVKFFCNLDYDPFLMMKQQRKKYGFVVSLYEYRETIESLWSTTKEFIDTNPQFLAKPNMMDWVSNDGGETYNLCHYWSNFEIASLDFWRSEAYRAYFDHLDKAGGFFYERWGDGEVISRLNFRQPGKVLTALPSTAPVHSIAASLFLRPDELHFFQDIGYRCAVLPISTSLL</sequence>
<keyword evidence="3" id="KW-0732">Signal</keyword>
<dbReference type="InterPro" id="IPR029044">
    <property type="entry name" value="Nucleotide-diphossugar_trans"/>
</dbReference>
<feature type="chain" id="PRO_5002303368" evidence="3">
    <location>
        <begin position="27"/>
        <end position="397"/>
    </location>
</feature>